<keyword evidence="1" id="KW-0472">Membrane</keyword>
<reference evidence="2" key="1">
    <citation type="submission" date="2019-08" db="EMBL/GenBank/DDBJ databases">
        <authorList>
            <person name="Kucharzyk K."/>
            <person name="Murdoch R.W."/>
            <person name="Higgins S."/>
            <person name="Loffler F."/>
        </authorList>
    </citation>
    <scope>NUCLEOTIDE SEQUENCE</scope>
</reference>
<proteinExistence type="predicted"/>
<organism evidence="2">
    <name type="scientific">bioreactor metagenome</name>
    <dbReference type="NCBI Taxonomy" id="1076179"/>
    <lineage>
        <taxon>unclassified sequences</taxon>
        <taxon>metagenomes</taxon>
        <taxon>ecological metagenomes</taxon>
    </lineage>
</organism>
<accession>A0A645AMV1</accession>
<gene>
    <name evidence="2" type="ORF">SDC9_101155</name>
</gene>
<feature type="transmembrane region" description="Helical" evidence="1">
    <location>
        <begin position="50"/>
        <end position="76"/>
    </location>
</feature>
<protein>
    <submittedName>
        <fullName evidence="2">Uncharacterized protein</fullName>
    </submittedName>
</protein>
<dbReference type="AlphaFoldDB" id="A0A645AMV1"/>
<name>A0A645AMV1_9ZZZZ</name>
<comment type="caution">
    <text evidence="2">The sequence shown here is derived from an EMBL/GenBank/DDBJ whole genome shotgun (WGS) entry which is preliminary data.</text>
</comment>
<keyword evidence="1" id="KW-1133">Transmembrane helix</keyword>
<feature type="transmembrane region" description="Helical" evidence="1">
    <location>
        <begin position="88"/>
        <end position="114"/>
    </location>
</feature>
<evidence type="ECO:0000256" key="1">
    <source>
        <dbReference type="SAM" id="Phobius"/>
    </source>
</evidence>
<evidence type="ECO:0000313" key="2">
    <source>
        <dbReference type="EMBL" id="MPM54377.1"/>
    </source>
</evidence>
<keyword evidence="1" id="KW-0812">Transmembrane</keyword>
<feature type="transmembrane region" description="Helical" evidence="1">
    <location>
        <begin position="134"/>
        <end position="155"/>
    </location>
</feature>
<dbReference type="EMBL" id="VSSQ01014774">
    <property type="protein sequence ID" value="MPM54377.1"/>
    <property type="molecule type" value="Genomic_DNA"/>
</dbReference>
<sequence>MGEVGGSILSLIAGILAFLIVFAQPQYINEFFNQLQILLSEVHGIGMGNIISYCIEVFILSICSVVTFVLMTYLCMSIGQLAEKHRGLCAFGAFIGINIVLNNILAAIFSGIFSHIDLGGIQNLINSLSYASQIHISLLSGILVMVVQAAIYFLFTRYILTNKLNLE</sequence>